<dbReference type="EMBL" id="CP016346">
    <property type="protein sequence ID" value="ANQ14884.1"/>
    <property type="molecule type" value="Genomic_DNA"/>
</dbReference>
<feature type="transmembrane region" description="Helical" evidence="5">
    <location>
        <begin position="144"/>
        <end position="163"/>
    </location>
</feature>
<evidence type="ECO:0000313" key="8">
    <source>
        <dbReference type="Proteomes" id="UP000092741"/>
    </source>
</evidence>
<dbReference type="KEGG" id="vna:PN96_15460"/>
<dbReference type="RefSeq" id="WP_020333454.1">
    <property type="nucleotide sequence ID" value="NZ_ATFJ01000008.1"/>
</dbReference>
<feature type="transmembrane region" description="Helical" evidence="5">
    <location>
        <begin position="258"/>
        <end position="276"/>
    </location>
</feature>
<evidence type="ECO:0000259" key="6">
    <source>
        <dbReference type="Pfam" id="PF00892"/>
    </source>
</evidence>
<feature type="transmembrane region" description="Helical" evidence="5">
    <location>
        <begin position="33"/>
        <end position="54"/>
    </location>
</feature>
<dbReference type="GeneID" id="70914226"/>
<feature type="transmembrane region" description="Helical" evidence="5">
    <location>
        <begin position="202"/>
        <end position="221"/>
    </location>
</feature>
<evidence type="ECO:0000256" key="2">
    <source>
        <dbReference type="ARBA" id="ARBA00022692"/>
    </source>
</evidence>
<keyword evidence="2 5" id="KW-0812">Transmembrane</keyword>
<evidence type="ECO:0000256" key="5">
    <source>
        <dbReference type="SAM" id="Phobius"/>
    </source>
</evidence>
<keyword evidence="3 5" id="KW-1133">Transmembrane helix</keyword>
<protein>
    <submittedName>
        <fullName evidence="7">Multidrug transporter</fullName>
    </submittedName>
</protein>
<evidence type="ECO:0000256" key="4">
    <source>
        <dbReference type="ARBA" id="ARBA00023136"/>
    </source>
</evidence>
<evidence type="ECO:0000256" key="3">
    <source>
        <dbReference type="ARBA" id="ARBA00022989"/>
    </source>
</evidence>
<reference evidence="7 8" key="1">
    <citation type="submission" date="2016-07" db="EMBL/GenBank/DDBJ databases">
        <title>Developing Vibrio natriegens as a novel, fast-growing host for biotechnology.</title>
        <authorList>
            <person name="Weinstock M.T."/>
            <person name="Hesek E.D."/>
            <person name="Wilson C.M."/>
            <person name="Gibson D.G."/>
        </authorList>
    </citation>
    <scope>NUCLEOTIDE SEQUENCE [LARGE SCALE GENOMIC DNA]</scope>
    <source>
        <strain evidence="7 8">ATCC 14048</strain>
    </source>
</reference>
<keyword evidence="4 5" id="KW-0472">Membrane</keyword>
<proteinExistence type="predicted"/>
<feature type="domain" description="EamA" evidence="6">
    <location>
        <begin position="145"/>
        <end position="275"/>
    </location>
</feature>
<feature type="transmembrane region" description="Helical" evidence="5">
    <location>
        <begin position="66"/>
        <end position="86"/>
    </location>
</feature>
<name>A0AAN1CXR9_VIBNA</name>
<accession>A0AAN1CXR9</accession>
<feature type="transmembrane region" description="Helical" evidence="5">
    <location>
        <begin position="175"/>
        <end position="196"/>
    </location>
</feature>
<feature type="transmembrane region" description="Helical" evidence="5">
    <location>
        <begin position="92"/>
        <end position="111"/>
    </location>
</feature>
<dbReference type="InterPro" id="IPR037185">
    <property type="entry name" value="EmrE-like"/>
</dbReference>
<dbReference type="GO" id="GO:0016020">
    <property type="term" value="C:membrane"/>
    <property type="evidence" value="ECO:0007669"/>
    <property type="project" value="UniProtKB-SubCell"/>
</dbReference>
<dbReference type="SUPFAM" id="SSF103481">
    <property type="entry name" value="Multidrug resistance efflux transporter EmrE"/>
    <property type="match status" value="2"/>
</dbReference>
<sequence>MFTFLLTVVVMLAFAANSLLCRAALVDGLSDAGSFTIIRLISGAATLVFFLLITGTWHSEKPTSRFKVLAGVTLFGYAVLISYAYLNMDAGTGALLLFGAVQLTLLTLHWWQGERFKTLEVIGIAVSILGFAWLMLPSATRPDIWSTLLIVISGVCWALFTALGKHAPSPSSGIAWGFIAASVISLLVSPFLLSSVNLTIEGISLAITSGVLASGIGYLLWYHVIQKLTLLQAAVSQLSVPVIALVLGSILLGESLSIHSVLTSTIILGGIALVFLSRSQNANKE</sequence>
<evidence type="ECO:0000256" key="1">
    <source>
        <dbReference type="ARBA" id="ARBA00004141"/>
    </source>
</evidence>
<dbReference type="PANTHER" id="PTHR32322:SF9">
    <property type="entry name" value="AMINO-ACID METABOLITE EFFLUX PUMP-RELATED"/>
    <property type="match status" value="1"/>
</dbReference>
<dbReference type="InterPro" id="IPR050638">
    <property type="entry name" value="AA-Vitamin_Transporters"/>
</dbReference>
<gene>
    <name evidence="7" type="ORF">BA890_19310</name>
</gene>
<dbReference type="InterPro" id="IPR000620">
    <property type="entry name" value="EamA_dom"/>
</dbReference>
<organism evidence="7 8">
    <name type="scientific">Vibrio natriegens NBRC 15636 = ATCC 14048 = DSM 759</name>
    <dbReference type="NCBI Taxonomy" id="1219067"/>
    <lineage>
        <taxon>Bacteria</taxon>
        <taxon>Pseudomonadati</taxon>
        <taxon>Pseudomonadota</taxon>
        <taxon>Gammaproteobacteria</taxon>
        <taxon>Vibrionales</taxon>
        <taxon>Vibrionaceae</taxon>
        <taxon>Vibrio</taxon>
    </lineage>
</organism>
<dbReference type="Proteomes" id="UP000092741">
    <property type="component" value="Chromosome 2"/>
</dbReference>
<dbReference type="PANTHER" id="PTHR32322">
    <property type="entry name" value="INNER MEMBRANE TRANSPORTER"/>
    <property type="match status" value="1"/>
</dbReference>
<dbReference type="Pfam" id="PF00892">
    <property type="entry name" value="EamA"/>
    <property type="match status" value="1"/>
</dbReference>
<dbReference type="AlphaFoldDB" id="A0AAN1CXR9"/>
<evidence type="ECO:0000313" key="7">
    <source>
        <dbReference type="EMBL" id="ANQ14884.1"/>
    </source>
</evidence>
<feature type="transmembrane region" description="Helical" evidence="5">
    <location>
        <begin position="118"/>
        <end position="138"/>
    </location>
</feature>
<comment type="subcellular location">
    <subcellularLocation>
        <location evidence="1">Membrane</location>
        <topology evidence="1">Multi-pass membrane protein</topology>
    </subcellularLocation>
</comment>
<keyword evidence="8" id="KW-1185">Reference proteome</keyword>